<dbReference type="Proteomes" id="UP000591929">
    <property type="component" value="Unassembled WGS sequence"/>
</dbReference>
<dbReference type="InterPro" id="IPR040764">
    <property type="entry name" value="CvfB_WH"/>
</dbReference>
<evidence type="ECO:0000313" key="4">
    <source>
        <dbReference type="Proteomes" id="UP000591929"/>
    </source>
</evidence>
<dbReference type="InterPro" id="IPR012340">
    <property type="entry name" value="NA-bd_OB-fold"/>
</dbReference>
<dbReference type="Pfam" id="PF21191">
    <property type="entry name" value="CvfB_1st"/>
    <property type="match status" value="1"/>
</dbReference>
<dbReference type="GO" id="GO:0003676">
    <property type="term" value="F:nucleic acid binding"/>
    <property type="evidence" value="ECO:0007669"/>
    <property type="project" value="InterPro"/>
</dbReference>
<feature type="region of interest" description="Disordered" evidence="1">
    <location>
        <begin position="309"/>
        <end position="359"/>
    </location>
</feature>
<evidence type="ECO:0000313" key="3">
    <source>
        <dbReference type="EMBL" id="MBC1371887.1"/>
    </source>
</evidence>
<dbReference type="SUPFAM" id="SSF50249">
    <property type="entry name" value="Nucleic acid-binding proteins"/>
    <property type="match status" value="1"/>
</dbReference>
<reference evidence="3 4" key="1">
    <citation type="submission" date="2020-03" db="EMBL/GenBank/DDBJ databases">
        <title>Soil Listeria distribution.</title>
        <authorList>
            <person name="Liao J."/>
            <person name="Wiedmann M."/>
        </authorList>
    </citation>
    <scope>NUCLEOTIDE SEQUENCE [LARGE SCALE GENOMIC DNA]</scope>
    <source>
        <strain evidence="3 4">FSL L7-1681</strain>
    </source>
</reference>
<dbReference type="Pfam" id="PF13509">
    <property type="entry name" value="S1_2"/>
    <property type="match status" value="1"/>
</dbReference>
<dbReference type="PROSITE" id="PS50126">
    <property type="entry name" value="S1"/>
    <property type="match status" value="1"/>
</dbReference>
<dbReference type="AlphaFoldDB" id="A0A841Y607"/>
<dbReference type="Gene3D" id="1.10.10.10">
    <property type="entry name" value="Winged helix-like DNA-binding domain superfamily/Winged helix DNA-binding domain"/>
    <property type="match status" value="1"/>
</dbReference>
<dbReference type="InterPro" id="IPR003029">
    <property type="entry name" value="S1_domain"/>
</dbReference>
<dbReference type="Gene3D" id="2.40.50.140">
    <property type="entry name" value="Nucleic acid-binding proteins"/>
    <property type="match status" value="2"/>
</dbReference>
<dbReference type="PANTHER" id="PTHR37296">
    <property type="entry name" value="CONSERVED VIRULENCE FACTOR B"/>
    <property type="match status" value="1"/>
</dbReference>
<dbReference type="SMART" id="SM00316">
    <property type="entry name" value="S1"/>
    <property type="match status" value="2"/>
</dbReference>
<dbReference type="EMBL" id="JAARPL010000003">
    <property type="protein sequence ID" value="MBC1371887.1"/>
    <property type="molecule type" value="Genomic_DNA"/>
</dbReference>
<accession>A0A841Y607</accession>
<proteinExistence type="predicted"/>
<sequence length="359" mass="40677">MINMIGTAQTMTVIAKEEEAFVLEKRGEQVKLPFTNAANLNLAVGDTETVFIYRDYDHEIVATTIIPKIQVGRYAWGTVTDVRKDLGVFVDIGIPKDVVVSMDDMPALNHLWPKKGDRLMIALRVDEKERIWGVLGEEHEFKAIATKATQDMFNKNVTGTVYRLLKVGTFVITDDFHIGFIHESERTSEPRVGEKLEARVIAVKPDGTLNLSLRGRVHEVLSDDAEMILTYLRSVGGKMPFGDKSDPDAIRAKFGVSKAQFKRALGTLMKERRIKQEEGFTYLIEKEETPEAQSYTKVKQKRMIHQKKMQSLHLDDSGCSESRQKRAPKRNVRPVHEHRSGAFNEEAGHPESSNLRLEN</sequence>
<evidence type="ECO:0000256" key="1">
    <source>
        <dbReference type="SAM" id="MobiDB-lite"/>
    </source>
</evidence>
<dbReference type="InterPro" id="IPR014464">
    <property type="entry name" value="CvfB_fam"/>
</dbReference>
<organism evidence="3 4">
    <name type="scientific">Listeria booriae</name>
    <dbReference type="NCBI Taxonomy" id="1552123"/>
    <lineage>
        <taxon>Bacteria</taxon>
        <taxon>Bacillati</taxon>
        <taxon>Bacillota</taxon>
        <taxon>Bacilli</taxon>
        <taxon>Bacillales</taxon>
        <taxon>Listeriaceae</taxon>
        <taxon>Listeria</taxon>
    </lineage>
</organism>
<comment type="caution">
    <text evidence="3">The sequence shown here is derived from an EMBL/GenBank/DDBJ whole genome shotgun (WGS) entry which is preliminary data.</text>
</comment>
<gene>
    <name evidence="3" type="ORF">HB847_05840</name>
</gene>
<feature type="domain" description="S1 motif" evidence="2">
    <location>
        <begin position="154"/>
        <end position="214"/>
    </location>
</feature>
<dbReference type="Pfam" id="PF17783">
    <property type="entry name" value="WHD_CvfB"/>
    <property type="match status" value="1"/>
</dbReference>
<dbReference type="PANTHER" id="PTHR37296:SF1">
    <property type="entry name" value="CONSERVED VIRULENCE FACTOR B"/>
    <property type="match status" value="1"/>
</dbReference>
<protein>
    <submittedName>
        <fullName evidence="3">S1 RNA-binding domain-containing protein</fullName>
    </submittedName>
</protein>
<dbReference type="InterPro" id="IPR048587">
    <property type="entry name" value="CvfB_S1_3rd"/>
</dbReference>
<dbReference type="Pfam" id="PF21543">
    <property type="entry name" value="CvfB_2nd"/>
    <property type="match status" value="1"/>
</dbReference>
<dbReference type="InterPro" id="IPR036388">
    <property type="entry name" value="WH-like_DNA-bd_sf"/>
</dbReference>
<dbReference type="InterPro" id="IPR048588">
    <property type="entry name" value="CvfB_S1_2nd"/>
</dbReference>
<name>A0A841Y607_9LIST</name>
<evidence type="ECO:0000259" key="2">
    <source>
        <dbReference type="PROSITE" id="PS50126"/>
    </source>
</evidence>
<dbReference type="InterPro" id="IPR039566">
    <property type="entry name" value="CvfB_S1_st"/>
</dbReference>